<evidence type="ECO:0000313" key="1">
    <source>
        <dbReference type="EMBL" id="VYU15666.1"/>
    </source>
</evidence>
<dbReference type="RefSeq" id="WP_156702295.1">
    <property type="nucleotide sequence ID" value="NZ_CACRUP010000022.1"/>
</dbReference>
<dbReference type="EMBL" id="CACRUP010000022">
    <property type="protein sequence ID" value="VYU15666.1"/>
    <property type="molecule type" value="Genomic_DNA"/>
</dbReference>
<evidence type="ECO:0008006" key="2">
    <source>
        <dbReference type="Google" id="ProtNLM"/>
    </source>
</evidence>
<reference evidence="1" key="1">
    <citation type="submission" date="2019-11" db="EMBL/GenBank/DDBJ databases">
        <authorList>
            <person name="Feng L."/>
        </authorList>
    </citation>
    <scope>NUCLEOTIDE SEQUENCE</scope>
    <source>
        <strain evidence="1">PgorbachiiLFYP46</strain>
    </source>
</reference>
<accession>A0A6N3CF99</accession>
<gene>
    <name evidence="1" type="ORF">PGLFYP46_00376</name>
</gene>
<proteinExistence type="predicted"/>
<name>A0A6N3CF99_9FIRM</name>
<sequence length="208" mass="24050">MESINKKIEDIMTSNTGKIFSINDFYGLGTKNTIKSVLYRLNEEDKITRLIDGLYTKPKYSEILKEYSYPDANALAEKIADKFSWTISPTGDTALNYTGLSTQVPNEYIYISDGPYRQYDYRNKKILFKHTSNRNITSYSKELSILVQAIRALGKDGIGEEELKKLAVFAQNIKEDLKRDTLKLPFWIQEILEKIQEINNEKAIRNIK</sequence>
<organism evidence="1">
    <name type="scientific">Peptoniphilus gorbachii</name>
    <dbReference type="NCBI Taxonomy" id="411567"/>
    <lineage>
        <taxon>Bacteria</taxon>
        <taxon>Bacillati</taxon>
        <taxon>Bacillota</taxon>
        <taxon>Tissierellia</taxon>
        <taxon>Tissierellales</taxon>
        <taxon>Peptoniphilaceae</taxon>
        <taxon>Peptoniphilus</taxon>
    </lineage>
</organism>
<dbReference type="InterPro" id="IPR045738">
    <property type="entry name" value="DUF6088"/>
</dbReference>
<dbReference type="AlphaFoldDB" id="A0A6N3CF99"/>
<dbReference type="Pfam" id="PF19570">
    <property type="entry name" value="DUF6088"/>
    <property type="match status" value="1"/>
</dbReference>
<protein>
    <recommendedName>
        <fullName evidence="2">AbiEi antitoxin C-terminal domain-containing protein</fullName>
    </recommendedName>
</protein>